<dbReference type="GO" id="GO:0051536">
    <property type="term" value="F:iron-sulfur cluster binding"/>
    <property type="evidence" value="ECO:0007669"/>
    <property type="project" value="UniProtKB-KW"/>
</dbReference>
<comment type="cofactor">
    <cofactor evidence="13">
        <name>iron-sulfur cluster</name>
        <dbReference type="ChEBI" id="CHEBI:30408"/>
    </cofactor>
</comment>
<dbReference type="InterPro" id="IPR013343">
    <property type="entry name" value="CRISPR-assoc_prot_Cas4"/>
</dbReference>
<dbReference type="Pfam" id="PF01930">
    <property type="entry name" value="Cas_Cas4"/>
    <property type="match status" value="1"/>
</dbReference>
<keyword evidence="8 13" id="KW-0269">Exonuclease</keyword>
<dbReference type="PANTHER" id="PTHR36531:SF6">
    <property type="entry name" value="DNA REPLICATION ATP-DEPENDENT HELICASE_NUCLEASE DNA2"/>
    <property type="match status" value="1"/>
</dbReference>
<evidence type="ECO:0000256" key="12">
    <source>
        <dbReference type="ARBA" id="ARBA00023211"/>
    </source>
</evidence>
<evidence type="ECO:0000256" key="13">
    <source>
        <dbReference type="RuleBase" id="RU365022"/>
    </source>
</evidence>
<evidence type="ECO:0000256" key="5">
    <source>
        <dbReference type="ARBA" id="ARBA00022722"/>
    </source>
</evidence>
<dbReference type="InterPro" id="IPR051827">
    <property type="entry name" value="Cas4_exonuclease"/>
</dbReference>
<dbReference type="GO" id="GO:0051607">
    <property type="term" value="P:defense response to virus"/>
    <property type="evidence" value="ECO:0007669"/>
    <property type="project" value="UniProtKB-KW"/>
</dbReference>
<reference evidence="15 16" key="1">
    <citation type="submission" date="2019-03" db="EMBL/GenBank/DDBJ databases">
        <title>Deep-cultivation of Planctomycetes and their phenomic and genomic characterization uncovers novel biology.</title>
        <authorList>
            <person name="Wiegand S."/>
            <person name="Jogler M."/>
            <person name="Boedeker C."/>
            <person name="Pinto D."/>
            <person name="Vollmers J."/>
            <person name="Rivas-Marin E."/>
            <person name="Kohn T."/>
            <person name="Peeters S.H."/>
            <person name="Heuer A."/>
            <person name="Rast P."/>
            <person name="Oberbeckmann S."/>
            <person name="Bunk B."/>
            <person name="Jeske O."/>
            <person name="Meyerdierks A."/>
            <person name="Storesund J.E."/>
            <person name="Kallscheuer N."/>
            <person name="Luecker S."/>
            <person name="Lage O.M."/>
            <person name="Pohl T."/>
            <person name="Merkel B.J."/>
            <person name="Hornburger P."/>
            <person name="Mueller R.-W."/>
            <person name="Bruemmer F."/>
            <person name="Labrenz M."/>
            <person name="Spormann A.M."/>
            <person name="Op den Camp H."/>
            <person name="Overmann J."/>
            <person name="Amann R."/>
            <person name="Jetten M.S.M."/>
            <person name="Mascher T."/>
            <person name="Medema M.H."/>
            <person name="Devos D.P."/>
            <person name="Kaster A.-K."/>
            <person name="Ovreas L."/>
            <person name="Rohde M."/>
            <person name="Galperin M.Y."/>
            <person name="Jogler C."/>
        </authorList>
    </citation>
    <scope>NUCLEOTIDE SEQUENCE [LARGE SCALE GENOMIC DNA]</scope>
    <source>
        <strain evidence="15 16">Enr13</strain>
    </source>
</reference>
<dbReference type="NCBIfam" id="TIGR00372">
    <property type="entry name" value="cas4"/>
    <property type="match status" value="1"/>
</dbReference>
<keyword evidence="7 13" id="KW-0378">Hydrolase</keyword>
<keyword evidence="16" id="KW-1185">Reference proteome</keyword>
<keyword evidence="12 13" id="KW-0464">Manganese</keyword>
<feature type="domain" description="DUF83" evidence="14">
    <location>
        <begin position="12"/>
        <end position="195"/>
    </location>
</feature>
<evidence type="ECO:0000256" key="11">
    <source>
        <dbReference type="ARBA" id="ARBA00023118"/>
    </source>
</evidence>
<name>A0A518HS96_9BACT</name>
<dbReference type="EMBL" id="CP037423">
    <property type="protein sequence ID" value="QDV43716.1"/>
    <property type="molecule type" value="Genomic_DNA"/>
</dbReference>
<evidence type="ECO:0000256" key="2">
    <source>
        <dbReference type="ARBA" id="ARBA00009189"/>
    </source>
</evidence>
<comment type="cofactor">
    <cofactor evidence="13">
        <name>Mg(2+)</name>
        <dbReference type="ChEBI" id="CHEBI:18420"/>
    </cofactor>
    <cofactor evidence="13">
        <name>Mn(2+)</name>
        <dbReference type="ChEBI" id="CHEBI:29035"/>
    </cofactor>
    <text evidence="13">Mg(2+) or Mn(2+) required for ssDNA cleavage activity.</text>
</comment>
<evidence type="ECO:0000256" key="9">
    <source>
        <dbReference type="ARBA" id="ARBA00023004"/>
    </source>
</evidence>
<dbReference type="RefSeq" id="WP_145388013.1">
    <property type="nucleotide sequence ID" value="NZ_CP037423.1"/>
</dbReference>
<dbReference type="GO" id="GO:0004527">
    <property type="term" value="F:exonuclease activity"/>
    <property type="evidence" value="ECO:0007669"/>
    <property type="project" value="UniProtKB-KW"/>
</dbReference>
<dbReference type="GO" id="GO:0046872">
    <property type="term" value="F:metal ion binding"/>
    <property type="evidence" value="ECO:0007669"/>
    <property type="project" value="UniProtKB-KW"/>
</dbReference>
<evidence type="ECO:0000256" key="6">
    <source>
        <dbReference type="ARBA" id="ARBA00022723"/>
    </source>
</evidence>
<proteinExistence type="inferred from homology"/>
<dbReference type="CDD" id="cd09637">
    <property type="entry name" value="Cas4_I-A_I-B_I-C_I-D_II-B"/>
    <property type="match status" value="1"/>
</dbReference>
<accession>A0A518HS96</accession>
<evidence type="ECO:0000256" key="1">
    <source>
        <dbReference type="ARBA" id="ARBA00001966"/>
    </source>
</evidence>
<evidence type="ECO:0000256" key="3">
    <source>
        <dbReference type="ARBA" id="ARBA00012768"/>
    </source>
</evidence>
<dbReference type="EC" id="3.1.12.1" evidence="3 13"/>
<dbReference type="Proteomes" id="UP000319004">
    <property type="component" value="Chromosome"/>
</dbReference>
<dbReference type="AlphaFoldDB" id="A0A518HS96"/>
<dbReference type="KEGG" id="snep:Enr13x_35730"/>
<evidence type="ECO:0000313" key="16">
    <source>
        <dbReference type="Proteomes" id="UP000319004"/>
    </source>
</evidence>
<comment type="function">
    <text evidence="13">CRISPR (clustered regularly interspaced short palindromic repeat) is an adaptive immune system that provides protection against mobile genetic elements (viruses, transposable elements and conjugative plasmids). CRISPR clusters contain sequences complementary to antecedent mobile elements and target invading nucleic acids. CRISPR clusters are transcribed and processed into CRISPR RNA (crRNA).</text>
</comment>
<sequence>MSYHEDDLLPISALQHLLFCPRQCALIHVEQLWAENQLTVEGSHLHEKADTPQHALDNTGAGSVRIERALPIRSLELGLIGQADVVEFHLDDARQIQRIVPVEYKRGRPKKDDSDRVQLCAQALCLEEMCGTEVTEGALFYGTKRRRQNVRIDEALRDTTLTTIDRLRTMIREHETPAAVFTKACKKCSLIELCLPTATSGERDVSRFVSRQLKAHLRATEPLSD</sequence>
<evidence type="ECO:0000256" key="4">
    <source>
        <dbReference type="ARBA" id="ARBA00020049"/>
    </source>
</evidence>
<comment type="similarity">
    <text evidence="2 13">Belongs to the CRISPR-associated exonuclease Cas4 family.</text>
</comment>
<dbReference type="OrthoDB" id="9781776at2"/>
<gene>
    <name evidence="15" type="ORF">Enr13x_35730</name>
</gene>
<dbReference type="PANTHER" id="PTHR36531">
    <property type="entry name" value="CRISPR-ASSOCIATED EXONUCLEASE CAS4"/>
    <property type="match status" value="1"/>
</dbReference>
<dbReference type="Gene3D" id="3.90.320.10">
    <property type="match status" value="1"/>
</dbReference>
<keyword evidence="11 13" id="KW-0051">Antiviral defense</keyword>
<keyword evidence="10 13" id="KW-0411">Iron-sulfur</keyword>
<organism evidence="15 16">
    <name type="scientific">Stieleria neptunia</name>
    <dbReference type="NCBI Taxonomy" id="2527979"/>
    <lineage>
        <taxon>Bacteria</taxon>
        <taxon>Pseudomonadati</taxon>
        <taxon>Planctomycetota</taxon>
        <taxon>Planctomycetia</taxon>
        <taxon>Pirellulales</taxon>
        <taxon>Pirellulaceae</taxon>
        <taxon>Stieleria</taxon>
    </lineage>
</organism>
<evidence type="ECO:0000256" key="8">
    <source>
        <dbReference type="ARBA" id="ARBA00022839"/>
    </source>
</evidence>
<keyword evidence="5 13" id="KW-0540">Nuclease</keyword>
<keyword evidence="6 13" id="KW-0479">Metal-binding</keyword>
<evidence type="ECO:0000313" key="15">
    <source>
        <dbReference type="EMBL" id="QDV43716.1"/>
    </source>
</evidence>
<comment type="cofactor">
    <cofactor evidence="1">
        <name>[4Fe-4S] cluster</name>
        <dbReference type="ChEBI" id="CHEBI:49883"/>
    </cofactor>
</comment>
<dbReference type="InterPro" id="IPR022765">
    <property type="entry name" value="Dna2/Cas4_DUF83"/>
</dbReference>
<evidence type="ECO:0000256" key="7">
    <source>
        <dbReference type="ARBA" id="ARBA00022801"/>
    </source>
</evidence>
<dbReference type="InterPro" id="IPR011604">
    <property type="entry name" value="PDDEXK-like_dom_sf"/>
</dbReference>
<protein>
    <recommendedName>
        <fullName evidence="4 13">CRISPR-associated exonuclease Cas4</fullName>
        <ecNumber evidence="3 13">3.1.12.1</ecNumber>
    </recommendedName>
</protein>
<keyword evidence="9 13" id="KW-0408">Iron</keyword>
<evidence type="ECO:0000259" key="14">
    <source>
        <dbReference type="Pfam" id="PF01930"/>
    </source>
</evidence>
<evidence type="ECO:0000256" key="10">
    <source>
        <dbReference type="ARBA" id="ARBA00023014"/>
    </source>
</evidence>